<evidence type="ECO:0000256" key="1">
    <source>
        <dbReference type="ARBA" id="ARBA00004177"/>
    </source>
</evidence>
<reference evidence="8 9" key="1">
    <citation type="submission" date="2018-06" db="EMBL/GenBank/DDBJ databases">
        <title>Comparative genomics of downy mildews reveals potential adaptations to biotrophy.</title>
        <authorList>
            <person name="Fletcher K."/>
            <person name="Klosterman S.J."/>
            <person name="Derevnina L."/>
            <person name="Martin F."/>
            <person name="Koike S."/>
            <person name="Reyes Chin-Wo S."/>
            <person name="Mou B."/>
            <person name="Michelmore R."/>
        </authorList>
    </citation>
    <scope>NUCLEOTIDE SEQUENCE [LARGE SCALE GENOMIC DNA]</scope>
    <source>
        <strain evidence="8 9">R14</strain>
    </source>
</reference>
<proteinExistence type="predicted"/>
<name>A0A3M6VUE3_9STRA</name>
<sequence>MRAATQYWQGTASKAIALDEGEGYGEEIARLVAADAECNEAFKVVAQNKMPWSLYQLAQALQRRVPKHFDVAKYNNASVYLEDVPKFSELQAVEKAAMVRPFTLHELQQELIDVDLFKQFVPKELLIRAGDVKQGIKVIMDRTANKIFWSNEVVEKTLHSMGLPASIEAFEKTSDNGIPRTIWRRIHLVKVIAGSTRTEIGESRDNPIVAFIQHQIQENQRMLDDGEKKLYLIKSRLSQEQAEDDVCRQNYGEKKWARPLSSSFNRKFRADMYRCFSLVREAKTSDRTARDKLNENQDKLEALSRDKASLDHELPELQQNNFSCKEEIACVSSLFSQLERHMQEKHHVLYDFRQSYNNFDALPELLSGKNAGAVFTDTAFEIEKQSLCDEFERRISSICKLERYMLKEIVKANARFEAKKEISHVLRERQTLLQYLNDGADVFEQLHSHVEEKTKFYDELSIRIAQLHQTVEDHCSAREFEKRELEMNLAADEEMRQHETEDAALARR</sequence>
<evidence type="ECO:0000313" key="9">
    <source>
        <dbReference type="Proteomes" id="UP000282087"/>
    </source>
</evidence>
<dbReference type="PANTHER" id="PTHR23030">
    <property type="entry name" value="PCD6 INTERACTING PROTEIN-RELATED"/>
    <property type="match status" value="1"/>
</dbReference>
<evidence type="ECO:0000256" key="2">
    <source>
        <dbReference type="ARBA" id="ARBA00004496"/>
    </source>
</evidence>
<dbReference type="STRING" id="542832.A0A3M6VUE3"/>
<keyword evidence="4" id="KW-0967">Endosome</keyword>
<dbReference type="EMBL" id="QLLG01000001">
    <property type="protein sequence ID" value="RMX70445.1"/>
    <property type="molecule type" value="Genomic_DNA"/>
</dbReference>
<dbReference type="GO" id="GO:0005768">
    <property type="term" value="C:endosome"/>
    <property type="evidence" value="ECO:0007669"/>
    <property type="project" value="UniProtKB-SubCell"/>
</dbReference>
<dbReference type="Gene3D" id="1.20.140.50">
    <property type="entry name" value="alix/aip1 like domains"/>
    <property type="match status" value="1"/>
</dbReference>
<evidence type="ECO:0000256" key="3">
    <source>
        <dbReference type="ARBA" id="ARBA00022490"/>
    </source>
</evidence>
<dbReference type="PANTHER" id="PTHR23030:SF30">
    <property type="entry name" value="TYROSINE-PROTEIN PHOSPHATASE NON-RECEPTOR TYPE 23"/>
    <property type="match status" value="1"/>
</dbReference>
<evidence type="ECO:0000313" key="8">
    <source>
        <dbReference type="EMBL" id="RMX70445.1"/>
    </source>
</evidence>
<feature type="domain" description="BRO1" evidence="6">
    <location>
        <begin position="2"/>
        <end position="124"/>
    </location>
</feature>
<protein>
    <recommendedName>
        <fullName evidence="10">BRO1 domain-containing protein</fullName>
    </recommendedName>
</protein>
<dbReference type="Pfam" id="PF03097">
    <property type="entry name" value="BRO1"/>
    <property type="match status" value="1"/>
</dbReference>
<gene>
    <name evidence="8" type="ORF">DD238_000395</name>
</gene>
<dbReference type="VEuPathDB" id="FungiDB:DD237_006236"/>
<evidence type="ECO:0008006" key="10">
    <source>
        <dbReference type="Google" id="ProtNLM"/>
    </source>
</evidence>
<dbReference type="Proteomes" id="UP000282087">
    <property type="component" value="Unassembled WGS sequence"/>
</dbReference>
<dbReference type="InterPro" id="IPR038499">
    <property type="entry name" value="BRO1_sf"/>
</dbReference>
<feature type="coiled-coil region" evidence="5">
    <location>
        <begin position="293"/>
        <end position="320"/>
    </location>
</feature>
<dbReference type="Pfam" id="PF13949">
    <property type="entry name" value="ALIX_LYPXL_bnd"/>
    <property type="match status" value="1"/>
</dbReference>
<keyword evidence="3" id="KW-0963">Cytoplasm</keyword>
<evidence type="ECO:0000256" key="4">
    <source>
        <dbReference type="ARBA" id="ARBA00022753"/>
    </source>
</evidence>
<evidence type="ECO:0000259" key="6">
    <source>
        <dbReference type="Pfam" id="PF03097"/>
    </source>
</evidence>
<dbReference type="InterPro" id="IPR025304">
    <property type="entry name" value="ALIX_V_dom"/>
</dbReference>
<dbReference type="InterPro" id="IPR004328">
    <property type="entry name" value="BRO1_dom"/>
</dbReference>
<keyword evidence="9" id="KW-1185">Reference proteome</keyword>
<comment type="caution">
    <text evidence="8">The sequence shown here is derived from an EMBL/GenBank/DDBJ whole genome shotgun (WGS) entry which is preliminary data.</text>
</comment>
<dbReference type="Gene3D" id="1.25.40.280">
    <property type="entry name" value="alix/aip1 like domains"/>
    <property type="match status" value="1"/>
</dbReference>
<organism evidence="8 9">
    <name type="scientific">Peronospora effusa</name>
    <dbReference type="NCBI Taxonomy" id="542832"/>
    <lineage>
        <taxon>Eukaryota</taxon>
        <taxon>Sar</taxon>
        <taxon>Stramenopiles</taxon>
        <taxon>Oomycota</taxon>
        <taxon>Peronosporomycetes</taxon>
        <taxon>Peronosporales</taxon>
        <taxon>Peronosporaceae</taxon>
        <taxon>Peronospora</taxon>
    </lineage>
</organism>
<comment type="subcellular location">
    <subcellularLocation>
        <location evidence="2">Cytoplasm</location>
    </subcellularLocation>
    <subcellularLocation>
        <location evidence="1">Endosome</location>
    </subcellularLocation>
</comment>
<dbReference type="Gene3D" id="1.20.120.560">
    <property type="entry name" value="alix/aip1 in complex with the ypdl late domain"/>
    <property type="match status" value="1"/>
</dbReference>
<accession>A0A3M6VUE3</accession>
<feature type="domain" description="ALIX V-shaped" evidence="7">
    <location>
        <begin position="205"/>
        <end position="481"/>
    </location>
</feature>
<keyword evidence="5" id="KW-0175">Coiled coil</keyword>
<evidence type="ECO:0000256" key="5">
    <source>
        <dbReference type="SAM" id="Coils"/>
    </source>
</evidence>
<evidence type="ECO:0000259" key="7">
    <source>
        <dbReference type="Pfam" id="PF13949"/>
    </source>
</evidence>
<dbReference type="AlphaFoldDB" id="A0A3M6VUE3"/>
<dbReference type="GO" id="GO:0043328">
    <property type="term" value="P:protein transport to vacuole involved in ubiquitin-dependent protein catabolic process via the multivesicular body sorting pathway"/>
    <property type="evidence" value="ECO:0007669"/>
    <property type="project" value="TreeGrafter"/>
</dbReference>